<dbReference type="AlphaFoldDB" id="A0AAW9RN78"/>
<dbReference type="InterPro" id="IPR035069">
    <property type="entry name" value="TTHA1013/TTHA0281-like"/>
</dbReference>
<reference evidence="2 3" key="1">
    <citation type="submission" date="2024-02" db="EMBL/GenBank/DDBJ databases">
        <title>Genome analysis and characterization of Microbaculum marinisediminis sp. nov., isolated from marine sediment.</title>
        <authorList>
            <person name="Du Z.-J."/>
            <person name="Ye Y.-Q."/>
            <person name="Zhang Z.-R."/>
            <person name="Yuan S.-M."/>
            <person name="Zhang X.-Y."/>
        </authorList>
    </citation>
    <scope>NUCLEOTIDE SEQUENCE [LARGE SCALE GENOMIC DNA]</scope>
    <source>
        <strain evidence="2 3">SDUM1044001</strain>
    </source>
</reference>
<dbReference type="Pfam" id="PF15919">
    <property type="entry name" value="HicB_lk_antitox"/>
    <property type="match status" value="1"/>
</dbReference>
<dbReference type="PANTHER" id="PTHR34504">
    <property type="entry name" value="ANTITOXIN HICB"/>
    <property type="match status" value="1"/>
</dbReference>
<dbReference type="EMBL" id="JAZHOF010000003">
    <property type="protein sequence ID" value="MEJ8571261.1"/>
    <property type="molecule type" value="Genomic_DNA"/>
</dbReference>
<dbReference type="InterPro" id="IPR051404">
    <property type="entry name" value="TA_system_antitoxin"/>
</dbReference>
<dbReference type="RefSeq" id="WP_340328964.1">
    <property type="nucleotide sequence ID" value="NZ_JAZHOF010000003.1"/>
</dbReference>
<dbReference type="Gene3D" id="3.30.160.250">
    <property type="match status" value="1"/>
</dbReference>
<dbReference type="InterPro" id="IPR031807">
    <property type="entry name" value="HicB-like"/>
</dbReference>
<name>A0AAW9RN78_9HYPH</name>
<evidence type="ECO:0000313" key="3">
    <source>
        <dbReference type="Proteomes" id="UP001378188"/>
    </source>
</evidence>
<dbReference type="Proteomes" id="UP001378188">
    <property type="component" value="Unassembled WGS sequence"/>
</dbReference>
<evidence type="ECO:0000313" key="2">
    <source>
        <dbReference type="EMBL" id="MEJ8571261.1"/>
    </source>
</evidence>
<dbReference type="PANTHER" id="PTHR34504:SF2">
    <property type="entry name" value="UPF0150 PROTEIN SSL0259"/>
    <property type="match status" value="1"/>
</dbReference>
<keyword evidence="3" id="KW-1185">Reference proteome</keyword>
<organism evidence="2 3">
    <name type="scientific">Microbaculum marinum</name>
    <dbReference type="NCBI Taxonomy" id="1764581"/>
    <lineage>
        <taxon>Bacteria</taxon>
        <taxon>Pseudomonadati</taxon>
        <taxon>Pseudomonadota</taxon>
        <taxon>Alphaproteobacteria</taxon>
        <taxon>Hyphomicrobiales</taxon>
        <taxon>Tepidamorphaceae</taxon>
        <taxon>Microbaculum</taxon>
    </lineage>
</organism>
<gene>
    <name evidence="2" type="ORF">V3328_07240</name>
</gene>
<proteinExistence type="predicted"/>
<protein>
    <submittedName>
        <fullName evidence="2">Type II toxin-antitoxin system HicB family antitoxin</fullName>
    </submittedName>
</protein>
<comment type="caution">
    <text evidence="2">The sequence shown here is derived from an EMBL/GenBank/DDBJ whole genome shotgun (WGS) entry which is preliminary data.</text>
</comment>
<sequence>MRYVVVVDGDPGSFGVWVPDMPGCTSGGDTPEEALANAQEALRLWAETAEADGETVPLPRSIDKVRADQEVREALAEGAFLASVPLVRSTGRPTRINVSLDSGVVDAIDAAARIAGTTRSGYLATAAREKIAREG</sequence>
<evidence type="ECO:0000259" key="1">
    <source>
        <dbReference type="Pfam" id="PF15919"/>
    </source>
</evidence>
<feature type="domain" description="HicB-like antitoxin of toxin-antitoxin system" evidence="1">
    <location>
        <begin position="3"/>
        <end position="127"/>
    </location>
</feature>
<dbReference type="SUPFAM" id="SSF143100">
    <property type="entry name" value="TTHA1013/TTHA0281-like"/>
    <property type="match status" value="1"/>
</dbReference>
<accession>A0AAW9RN78</accession>